<evidence type="ECO:0000313" key="8">
    <source>
        <dbReference type="Proteomes" id="UP001054889"/>
    </source>
</evidence>
<dbReference type="Gene3D" id="1.20.1050.10">
    <property type="match status" value="1"/>
</dbReference>
<gene>
    <name evidence="7" type="primary">gb16555</name>
    <name evidence="7" type="ORF">PR202_gb16555</name>
</gene>
<dbReference type="SUPFAM" id="SSF47616">
    <property type="entry name" value="GST C-terminal domain-like"/>
    <property type="match status" value="1"/>
</dbReference>
<dbReference type="CDD" id="cd03058">
    <property type="entry name" value="GST_N_Tau"/>
    <property type="match status" value="1"/>
</dbReference>
<evidence type="ECO:0000259" key="5">
    <source>
        <dbReference type="PROSITE" id="PS50404"/>
    </source>
</evidence>
<dbReference type="PROSITE" id="PS50405">
    <property type="entry name" value="GST_CTER"/>
    <property type="match status" value="1"/>
</dbReference>
<sequence>MMKRNLTTHHSATLSAMERQEEDEDRVKLFGFWSSPYVYKVEWALRIKGIQYDYIEENLENKSDQLLEYNPVHKKVPVLIYQGKPIAESEVILEFIDEAWKHHGDRILPEDPYDRAMARFWVRFGKDTLSPPIWKWFTTQGQEQEAAYAAAVEQLQILEKELDGKRFFAGEKMGLVDLSLGPFSYIIPIYEEITGVKLIKEEKLPSLLAWMDNFLNSSIVREHLPPMDKLKLRCQAIREAFLKNTN</sequence>
<dbReference type="GO" id="GO:0006749">
    <property type="term" value="P:glutathione metabolic process"/>
    <property type="evidence" value="ECO:0007669"/>
    <property type="project" value="InterPro"/>
</dbReference>
<dbReference type="Gene3D" id="3.40.30.10">
    <property type="entry name" value="Glutaredoxin"/>
    <property type="match status" value="1"/>
</dbReference>
<dbReference type="Pfam" id="PF00043">
    <property type="entry name" value="GST_C"/>
    <property type="match status" value="1"/>
</dbReference>
<keyword evidence="8" id="KW-1185">Reference proteome</keyword>
<dbReference type="FunFam" id="1.20.1050.10:FF:000012">
    <property type="entry name" value="Tau class glutathione S-transferase"/>
    <property type="match status" value="1"/>
</dbReference>
<dbReference type="GO" id="GO:0005737">
    <property type="term" value="C:cytoplasm"/>
    <property type="evidence" value="ECO:0007669"/>
    <property type="project" value="TreeGrafter"/>
</dbReference>
<dbReference type="InterPro" id="IPR040079">
    <property type="entry name" value="Glutathione_S-Trfase"/>
</dbReference>
<dbReference type="InterPro" id="IPR045074">
    <property type="entry name" value="GST_C_Tau"/>
</dbReference>
<evidence type="ECO:0000256" key="4">
    <source>
        <dbReference type="RuleBase" id="RU003494"/>
    </source>
</evidence>
<reference evidence="7" key="1">
    <citation type="journal article" date="2018" name="DNA Res.">
        <title>Multiple hybrid de novo genome assembly of finger millet, an orphan allotetraploid crop.</title>
        <authorList>
            <person name="Hatakeyama M."/>
            <person name="Aluri S."/>
            <person name="Balachadran M.T."/>
            <person name="Sivarajan S.R."/>
            <person name="Patrignani A."/>
            <person name="Gruter S."/>
            <person name="Poveda L."/>
            <person name="Shimizu-Inatsugi R."/>
            <person name="Baeten J."/>
            <person name="Francoijs K.J."/>
            <person name="Nataraja K.N."/>
            <person name="Reddy Y.A.N."/>
            <person name="Phadnis S."/>
            <person name="Ravikumar R.L."/>
            <person name="Schlapbach R."/>
            <person name="Sreeman S.M."/>
            <person name="Shimizu K.K."/>
        </authorList>
    </citation>
    <scope>NUCLEOTIDE SEQUENCE</scope>
</reference>
<dbReference type="SFLD" id="SFLDS00019">
    <property type="entry name" value="Glutathione_Transferase_(cytos"/>
    <property type="match status" value="1"/>
</dbReference>
<dbReference type="PANTHER" id="PTHR11260:SF676">
    <property type="entry name" value="GLUTATHIONE S-TRANSFERASE U8"/>
    <property type="match status" value="1"/>
</dbReference>
<organism evidence="7 8">
    <name type="scientific">Eleusine coracana subsp. coracana</name>
    <dbReference type="NCBI Taxonomy" id="191504"/>
    <lineage>
        <taxon>Eukaryota</taxon>
        <taxon>Viridiplantae</taxon>
        <taxon>Streptophyta</taxon>
        <taxon>Embryophyta</taxon>
        <taxon>Tracheophyta</taxon>
        <taxon>Spermatophyta</taxon>
        <taxon>Magnoliopsida</taxon>
        <taxon>Liliopsida</taxon>
        <taxon>Poales</taxon>
        <taxon>Poaceae</taxon>
        <taxon>PACMAD clade</taxon>
        <taxon>Chloridoideae</taxon>
        <taxon>Cynodonteae</taxon>
        <taxon>Eleusininae</taxon>
        <taxon>Eleusine</taxon>
    </lineage>
</organism>
<keyword evidence="2" id="KW-0808">Transferase</keyword>
<dbReference type="FunFam" id="3.40.30.10:FF:000355">
    <property type="entry name" value="Glutathione S-transferase U10"/>
    <property type="match status" value="1"/>
</dbReference>
<dbReference type="EC" id="2.5.1.18" evidence="1"/>
<dbReference type="InterPro" id="IPR036282">
    <property type="entry name" value="Glutathione-S-Trfase_C_sf"/>
</dbReference>
<dbReference type="SUPFAM" id="SSF52833">
    <property type="entry name" value="Thioredoxin-like"/>
    <property type="match status" value="1"/>
</dbReference>
<evidence type="ECO:0000256" key="1">
    <source>
        <dbReference type="ARBA" id="ARBA00012452"/>
    </source>
</evidence>
<dbReference type="InterPro" id="IPR036249">
    <property type="entry name" value="Thioredoxin-like_sf"/>
</dbReference>
<dbReference type="Pfam" id="PF02798">
    <property type="entry name" value="GST_N"/>
    <property type="match status" value="1"/>
</dbReference>
<comment type="similarity">
    <text evidence="4">Belongs to the GST superfamily.</text>
</comment>
<dbReference type="InterPro" id="IPR010987">
    <property type="entry name" value="Glutathione-S-Trfase_C-like"/>
</dbReference>
<dbReference type="GO" id="GO:0004364">
    <property type="term" value="F:glutathione transferase activity"/>
    <property type="evidence" value="ECO:0007669"/>
    <property type="project" value="UniProtKB-EC"/>
</dbReference>
<comment type="caution">
    <text evidence="7">The sequence shown here is derived from an EMBL/GenBank/DDBJ whole genome shotgun (WGS) entry which is preliminary data.</text>
</comment>
<dbReference type="SFLD" id="SFLDG01152">
    <property type="entry name" value="Main.3:_Omega-_and_Tau-like"/>
    <property type="match status" value="1"/>
</dbReference>
<dbReference type="AlphaFoldDB" id="A0AAV5F1C5"/>
<comment type="catalytic activity">
    <reaction evidence="3">
        <text>RX + glutathione = an S-substituted glutathione + a halide anion + H(+)</text>
        <dbReference type="Rhea" id="RHEA:16437"/>
        <dbReference type="ChEBI" id="CHEBI:15378"/>
        <dbReference type="ChEBI" id="CHEBI:16042"/>
        <dbReference type="ChEBI" id="CHEBI:17792"/>
        <dbReference type="ChEBI" id="CHEBI:57925"/>
        <dbReference type="ChEBI" id="CHEBI:90779"/>
        <dbReference type="EC" id="2.5.1.18"/>
    </reaction>
</comment>
<dbReference type="InterPro" id="IPR004045">
    <property type="entry name" value="Glutathione_S-Trfase_N"/>
</dbReference>
<dbReference type="EMBL" id="BQKI01000080">
    <property type="protein sequence ID" value="GJN28432.1"/>
    <property type="molecule type" value="Genomic_DNA"/>
</dbReference>
<accession>A0AAV5F1C5</accession>
<dbReference type="InterPro" id="IPR004046">
    <property type="entry name" value="GST_C"/>
</dbReference>
<dbReference type="SFLD" id="SFLDG00358">
    <property type="entry name" value="Main_(cytGST)"/>
    <property type="match status" value="1"/>
</dbReference>
<evidence type="ECO:0000313" key="7">
    <source>
        <dbReference type="EMBL" id="GJN28432.1"/>
    </source>
</evidence>
<name>A0AAV5F1C5_ELECO</name>
<reference evidence="7" key="2">
    <citation type="submission" date="2021-12" db="EMBL/GenBank/DDBJ databases">
        <title>Resequencing data analysis of finger millet.</title>
        <authorList>
            <person name="Hatakeyama M."/>
            <person name="Aluri S."/>
            <person name="Balachadran M.T."/>
            <person name="Sivarajan S.R."/>
            <person name="Poveda L."/>
            <person name="Shimizu-Inatsugi R."/>
            <person name="Schlapbach R."/>
            <person name="Sreeman S.M."/>
            <person name="Shimizu K.K."/>
        </authorList>
    </citation>
    <scope>NUCLEOTIDE SEQUENCE</scope>
</reference>
<dbReference type="PROSITE" id="PS50404">
    <property type="entry name" value="GST_NTER"/>
    <property type="match status" value="1"/>
</dbReference>
<evidence type="ECO:0000256" key="2">
    <source>
        <dbReference type="ARBA" id="ARBA00022679"/>
    </source>
</evidence>
<dbReference type="Proteomes" id="UP001054889">
    <property type="component" value="Unassembled WGS sequence"/>
</dbReference>
<protein>
    <recommendedName>
        <fullName evidence="1">glutathione transferase</fullName>
        <ecNumber evidence="1">2.5.1.18</ecNumber>
    </recommendedName>
</protein>
<proteinExistence type="inferred from homology"/>
<evidence type="ECO:0000259" key="6">
    <source>
        <dbReference type="PROSITE" id="PS50405"/>
    </source>
</evidence>
<feature type="domain" description="GST N-terminal" evidence="5">
    <location>
        <begin position="25"/>
        <end position="104"/>
    </location>
</feature>
<dbReference type="InterPro" id="IPR045073">
    <property type="entry name" value="Omega/Tau-like"/>
</dbReference>
<dbReference type="PANTHER" id="PTHR11260">
    <property type="entry name" value="GLUTATHIONE S-TRANSFERASE, GST, SUPERFAMILY, GST DOMAIN CONTAINING"/>
    <property type="match status" value="1"/>
</dbReference>
<evidence type="ECO:0000256" key="3">
    <source>
        <dbReference type="ARBA" id="ARBA00047960"/>
    </source>
</evidence>
<feature type="domain" description="GST C-terminal" evidence="6">
    <location>
        <begin position="111"/>
        <end position="240"/>
    </location>
</feature>
<dbReference type="CDD" id="cd03185">
    <property type="entry name" value="GST_C_Tau"/>
    <property type="match status" value="1"/>
</dbReference>